<protein>
    <recommendedName>
        <fullName evidence="4">RING-type domain-containing protein</fullName>
    </recommendedName>
</protein>
<dbReference type="RefSeq" id="XP_005792968.1">
    <property type="nucleotide sequence ID" value="XM_005792911.1"/>
</dbReference>
<feature type="region of interest" description="Disordered" evidence="1">
    <location>
        <begin position="104"/>
        <end position="125"/>
    </location>
</feature>
<accession>A0A0D3KXQ4</accession>
<evidence type="ECO:0000313" key="3">
    <source>
        <dbReference type="Proteomes" id="UP000013827"/>
    </source>
</evidence>
<keyword evidence="3" id="KW-1185">Reference proteome</keyword>
<evidence type="ECO:0000313" key="2">
    <source>
        <dbReference type="EnsemblProtists" id="EOD40539"/>
    </source>
</evidence>
<dbReference type="Gene3D" id="3.30.40.10">
    <property type="entry name" value="Zinc/RING finger domain, C3HC4 (zinc finger)"/>
    <property type="match status" value="1"/>
</dbReference>
<organism evidence="2 3">
    <name type="scientific">Emiliania huxleyi (strain CCMP1516)</name>
    <dbReference type="NCBI Taxonomy" id="280463"/>
    <lineage>
        <taxon>Eukaryota</taxon>
        <taxon>Haptista</taxon>
        <taxon>Haptophyta</taxon>
        <taxon>Prymnesiophyceae</taxon>
        <taxon>Isochrysidales</taxon>
        <taxon>Noelaerhabdaceae</taxon>
        <taxon>Emiliania</taxon>
    </lineage>
</organism>
<dbReference type="GeneID" id="17285810"/>
<dbReference type="EnsemblProtists" id="EOD40539">
    <property type="protein sequence ID" value="EOD40539"/>
    <property type="gene ID" value="EMIHUDRAFT_222638"/>
</dbReference>
<feature type="compositionally biased region" description="Polar residues" evidence="1">
    <location>
        <begin position="106"/>
        <end position="119"/>
    </location>
</feature>
<sequence length="139" mass="14960">MRRSVFNEGPEDALVPDNAPPEIRKATACFTRQANTTAWPVLGNAACVASIIECSRCGHRMHVKCGEIWFQQRRTCPYCSVADDGGNVLEIKANGPVTLRYCQPGKPSQGTPSRLTSTGVGKGKLAAPECDRSHFIVGA</sequence>
<dbReference type="PaxDb" id="2903-EOD40539"/>
<reference evidence="3" key="1">
    <citation type="journal article" date="2013" name="Nature">
        <title>Pan genome of the phytoplankton Emiliania underpins its global distribution.</title>
        <authorList>
            <person name="Read B.A."/>
            <person name="Kegel J."/>
            <person name="Klute M.J."/>
            <person name="Kuo A."/>
            <person name="Lefebvre S.C."/>
            <person name="Maumus F."/>
            <person name="Mayer C."/>
            <person name="Miller J."/>
            <person name="Monier A."/>
            <person name="Salamov A."/>
            <person name="Young J."/>
            <person name="Aguilar M."/>
            <person name="Claverie J.M."/>
            <person name="Frickenhaus S."/>
            <person name="Gonzalez K."/>
            <person name="Herman E.K."/>
            <person name="Lin Y.C."/>
            <person name="Napier J."/>
            <person name="Ogata H."/>
            <person name="Sarno A.F."/>
            <person name="Shmutz J."/>
            <person name="Schroeder D."/>
            <person name="de Vargas C."/>
            <person name="Verret F."/>
            <person name="von Dassow P."/>
            <person name="Valentin K."/>
            <person name="Van de Peer Y."/>
            <person name="Wheeler G."/>
            <person name="Dacks J.B."/>
            <person name="Delwiche C.F."/>
            <person name="Dyhrman S.T."/>
            <person name="Glockner G."/>
            <person name="John U."/>
            <person name="Richards T."/>
            <person name="Worden A.Z."/>
            <person name="Zhang X."/>
            <person name="Grigoriev I.V."/>
            <person name="Allen A.E."/>
            <person name="Bidle K."/>
            <person name="Borodovsky M."/>
            <person name="Bowler C."/>
            <person name="Brownlee C."/>
            <person name="Cock J.M."/>
            <person name="Elias M."/>
            <person name="Gladyshev V.N."/>
            <person name="Groth M."/>
            <person name="Guda C."/>
            <person name="Hadaegh A."/>
            <person name="Iglesias-Rodriguez M.D."/>
            <person name="Jenkins J."/>
            <person name="Jones B.M."/>
            <person name="Lawson T."/>
            <person name="Leese F."/>
            <person name="Lindquist E."/>
            <person name="Lobanov A."/>
            <person name="Lomsadze A."/>
            <person name="Malik S.B."/>
            <person name="Marsh M.E."/>
            <person name="Mackinder L."/>
            <person name="Mock T."/>
            <person name="Mueller-Roeber B."/>
            <person name="Pagarete A."/>
            <person name="Parker M."/>
            <person name="Probert I."/>
            <person name="Quesneville H."/>
            <person name="Raines C."/>
            <person name="Rensing S.A."/>
            <person name="Riano-Pachon D.M."/>
            <person name="Richier S."/>
            <person name="Rokitta S."/>
            <person name="Shiraiwa Y."/>
            <person name="Soanes D.M."/>
            <person name="van der Giezen M."/>
            <person name="Wahlund T.M."/>
            <person name="Williams B."/>
            <person name="Wilson W."/>
            <person name="Wolfe G."/>
            <person name="Wurch L.L."/>
        </authorList>
    </citation>
    <scope>NUCLEOTIDE SEQUENCE</scope>
</reference>
<dbReference type="SUPFAM" id="SSF57850">
    <property type="entry name" value="RING/U-box"/>
    <property type="match status" value="1"/>
</dbReference>
<dbReference type="AlphaFoldDB" id="A0A0D3KXQ4"/>
<reference evidence="2" key="2">
    <citation type="submission" date="2024-10" db="UniProtKB">
        <authorList>
            <consortium name="EnsemblProtists"/>
        </authorList>
    </citation>
    <scope>IDENTIFICATION</scope>
</reference>
<name>A0A0D3KXQ4_EMIH1</name>
<evidence type="ECO:0008006" key="4">
    <source>
        <dbReference type="Google" id="ProtNLM"/>
    </source>
</evidence>
<dbReference type="HOGENOM" id="CLU_1848825_0_0_1"/>
<dbReference type="Proteomes" id="UP000013827">
    <property type="component" value="Unassembled WGS sequence"/>
</dbReference>
<dbReference type="InterPro" id="IPR013083">
    <property type="entry name" value="Znf_RING/FYVE/PHD"/>
</dbReference>
<dbReference type="KEGG" id="ehx:EMIHUDRAFT_222638"/>
<evidence type="ECO:0000256" key="1">
    <source>
        <dbReference type="SAM" id="MobiDB-lite"/>
    </source>
</evidence>
<proteinExistence type="predicted"/>